<dbReference type="OrthoDB" id="3294811at2"/>
<dbReference type="Proteomes" id="UP000239209">
    <property type="component" value="Unassembled WGS sequence"/>
</dbReference>
<evidence type="ECO:0000313" key="1">
    <source>
        <dbReference type="EMBL" id="PRY25818.1"/>
    </source>
</evidence>
<sequence>MATEYTYYSAADLTTDRLRSLVAASLAGAATSDGTVVREGLSAFAWRVDPGEEATAPTLFGFEHRVTVRFRFSSVRPDLEEHNTALMVGAVLALVDRTGADSVLLFNGEEAVLQSAGGAASFAAQWEDWQSMPEVSALMSGRQVSVLAQPLL</sequence>
<dbReference type="NCBIfam" id="NF040657">
    <property type="entry name" value="immun_SitI3"/>
    <property type="match status" value="1"/>
</dbReference>
<organism evidence="1 2">
    <name type="scientific">Pseudosporangium ferrugineum</name>
    <dbReference type="NCBI Taxonomy" id="439699"/>
    <lineage>
        <taxon>Bacteria</taxon>
        <taxon>Bacillati</taxon>
        <taxon>Actinomycetota</taxon>
        <taxon>Actinomycetes</taxon>
        <taxon>Micromonosporales</taxon>
        <taxon>Micromonosporaceae</taxon>
        <taxon>Pseudosporangium</taxon>
    </lineage>
</organism>
<proteinExistence type="predicted"/>
<protein>
    <submittedName>
        <fullName evidence="1">Uncharacterized protein</fullName>
    </submittedName>
</protein>
<gene>
    <name evidence="1" type="ORF">CLV70_112184</name>
</gene>
<dbReference type="InterPro" id="IPR049799">
    <property type="entry name" value="SitI3-like"/>
</dbReference>
<keyword evidence="2" id="KW-1185">Reference proteome</keyword>
<name>A0A2T0RXD5_9ACTN</name>
<accession>A0A2T0RXD5</accession>
<evidence type="ECO:0000313" key="2">
    <source>
        <dbReference type="Proteomes" id="UP000239209"/>
    </source>
</evidence>
<dbReference type="EMBL" id="PVZG01000012">
    <property type="protein sequence ID" value="PRY25818.1"/>
    <property type="molecule type" value="Genomic_DNA"/>
</dbReference>
<comment type="caution">
    <text evidence="1">The sequence shown here is derived from an EMBL/GenBank/DDBJ whole genome shotgun (WGS) entry which is preliminary data.</text>
</comment>
<dbReference type="AlphaFoldDB" id="A0A2T0RXD5"/>
<dbReference type="RefSeq" id="WP_106129000.1">
    <property type="nucleotide sequence ID" value="NZ_PVZG01000012.1"/>
</dbReference>
<reference evidence="1 2" key="1">
    <citation type="submission" date="2018-03" db="EMBL/GenBank/DDBJ databases">
        <title>Genomic Encyclopedia of Archaeal and Bacterial Type Strains, Phase II (KMG-II): from individual species to whole genera.</title>
        <authorList>
            <person name="Goeker M."/>
        </authorList>
    </citation>
    <scope>NUCLEOTIDE SEQUENCE [LARGE SCALE GENOMIC DNA]</scope>
    <source>
        <strain evidence="1 2">DSM 45348</strain>
    </source>
</reference>